<organism evidence="3 4">
    <name type="scientific">Nocardioides bigeumensis</name>
    <dbReference type="NCBI Taxonomy" id="433657"/>
    <lineage>
        <taxon>Bacteria</taxon>
        <taxon>Bacillati</taxon>
        <taxon>Actinomycetota</taxon>
        <taxon>Actinomycetes</taxon>
        <taxon>Propionibacteriales</taxon>
        <taxon>Nocardioidaceae</taxon>
        <taxon>Nocardioides</taxon>
    </lineage>
</organism>
<protein>
    <recommendedName>
        <fullName evidence="2">SHOCT domain-containing protein</fullName>
    </recommendedName>
</protein>
<dbReference type="RefSeq" id="WP_344303481.1">
    <property type="nucleotide sequence ID" value="NZ_BAAAQQ010000011.1"/>
</dbReference>
<gene>
    <name evidence="3" type="ORF">GCM10009843_19200</name>
</gene>
<evidence type="ECO:0000313" key="3">
    <source>
        <dbReference type="EMBL" id="GAA2123437.1"/>
    </source>
</evidence>
<reference evidence="3 4" key="1">
    <citation type="journal article" date="2019" name="Int. J. Syst. Evol. Microbiol.">
        <title>The Global Catalogue of Microorganisms (GCM) 10K type strain sequencing project: providing services to taxonomists for standard genome sequencing and annotation.</title>
        <authorList>
            <consortium name="The Broad Institute Genomics Platform"/>
            <consortium name="The Broad Institute Genome Sequencing Center for Infectious Disease"/>
            <person name="Wu L."/>
            <person name="Ma J."/>
        </authorList>
    </citation>
    <scope>NUCLEOTIDE SEQUENCE [LARGE SCALE GENOMIC DNA]</scope>
    <source>
        <strain evidence="3 4">JCM 16021</strain>
    </source>
</reference>
<keyword evidence="1" id="KW-1133">Transmembrane helix</keyword>
<evidence type="ECO:0000313" key="4">
    <source>
        <dbReference type="Proteomes" id="UP001500575"/>
    </source>
</evidence>
<name>A0ABN2Y9F0_9ACTN</name>
<evidence type="ECO:0000259" key="2">
    <source>
        <dbReference type="Pfam" id="PF09851"/>
    </source>
</evidence>
<sequence>MSWGTGDGTELDPVLPDPGGFGTPLLAMAVVAVLVLVVVGLARLRTSREADEEPEPLLTRQERTQEAADKLRELTALRDAGVLSEAEYAERRAAIVKDI</sequence>
<keyword evidence="4" id="KW-1185">Reference proteome</keyword>
<dbReference type="Proteomes" id="UP001500575">
    <property type="component" value="Unassembled WGS sequence"/>
</dbReference>
<proteinExistence type="predicted"/>
<evidence type="ECO:0000256" key="1">
    <source>
        <dbReference type="SAM" id="Phobius"/>
    </source>
</evidence>
<comment type="caution">
    <text evidence="3">The sequence shown here is derived from an EMBL/GenBank/DDBJ whole genome shotgun (WGS) entry which is preliminary data.</text>
</comment>
<feature type="domain" description="SHOCT" evidence="2">
    <location>
        <begin position="69"/>
        <end position="95"/>
    </location>
</feature>
<dbReference type="EMBL" id="BAAAQQ010000011">
    <property type="protein sequence ID" value="GAA2123437.1"/>
    <property type="molecule type" value="Genomic_DNA"/>
</dbReference>
<keyword evidence="1" id="KW-0812">Transmembrane</keyword>
<keyword evidence="1" id="KW-0472">Membrane</keyword>
<dbReference type="Pfam" id="PF09851">
    <property type="entry name" value="SHOCT"/>
    <property type="match status" value="1"/>
</dbReference>
<accession>A0ABN2Y9F0</accession>
<dbReference type="InterPro" id="IPR018649">
    <property type="entry name" value="SHOCT"/>
</dbReference>
<feature type="transmembrane region" description="Helical" evidence="1">
    <location>
        <begin position="20"/>
        <end position="42"/>
    </location>
</feature>